<evidence type="ECO:0000313" key="6">
    <source>
        <dbReference type="Proteomes" id="UP000747542"/>
    </source>
</evidence>
<dbReference type="Proteomes" id="UP000747542">
    <property type="component" value="Unassembled WGS sequence"/>
</dbReference>
<keyword evidence="1 2" id="KW-0193">Cuticle</keyword>
<feature type="region of interest" description="Disordered" evidence="3">
    <location>
        <begin position="120"/>
        <end position="140"/>
    </location>
</feature>
<proteinExistence type="predicted"/>
<accession>A0A8J5MPP5</accession>
<evidence type="ECO:0000256" key="3">
    <source>
        <dbReference type="SAM" id="MobiDB-lite"/>
    </source>
</evidence>
<feature type="compositionally biased region" description="Pro residues" evidence="3">
    <location>
        <begin position="120"/>
        <end position="134"/>
    </location>
</feature>
<dbReference type="EMBL" id="JAHLQT010033762">
    <property type="protein sequence ID" value="KAG7159139.1"/>
    <property type="molecule type" value="Genomic_DNA"/>
</dbReference>
<dbReference type="InterPro" id="IPR000618">
    <property type="entry name" value="Insect_cuticle"/>
</dbReference>
<gene>
    <name evidence="5" type="ORF">Hamer_G016519</name>
</gene>
<dbReference type="PROSITE" id="PS51155">
    <property type="entry name" value="CHIT_BIND_RR_2"/>
    <property type="match status" value="1"/>
</dbReference>
<dbReference type="PANTHER" id="PTHR12236:SF79">
    <property type="entry name" value="CUTICULAR PROTEIN 50CB-RELATED"/>
    <property type="match status" value="1"/>
</dbReference>
<dbReference type="PANTHER" id="PTHR12236">
    <property type="entry name" value="STRUCTURAL CONTITUENT OF CUTICLE"/>
    <property type="match status" value="1"/>
</dbReference>
<name>A0A8J5MPP5_HOMAM</name>
<dbReference type="GO" id="GO:0031012">
    <property type="term" value="C:extracellular matrix"/>
    <property type="evidence" value="ECO:0007669"/>
    <property type="project" value="TreeGrafter"/>
</dbReference>
<organism evidence="5 6">
    <name type="scientific">Homarus americanus</name>
    <name type="common">American lobster</name>
    <dbReference type="NCBI Taxonomy" id="6706"/>
    <lineage>
        <taxon>Eukaryota</taxon>
        <taxon>Metazoa</taxon>
        <taxon>Ecdysozoa</taxon>
        <taxon>Arthropoda</taxon>
        <taxon>Crustacea</taxon>
        <taxon>Multicrustacea</taxon>
        <taxon>Malacostraca</taxon>
        <taxon>Eumalacostraca</taxon>
        <taxon>Eucarida</taxon>
        <taxon>Decapoda</taxon>
        <taxon>Pleocyemata</taxon>
        <taxon>Astacidea</taxon>
        <taxon>Nephropoidea</taxon>
        <taxon>Nephropidae</taxon>
        <taxon>Homarus</taxon>
    </lineage>
</organism>
<evidence type="ECO:0000256" key="1">
    <source>
        <dbReference type="ARBA" id="ARBA00022460"/>
    </source>
</evidence>
<dbReference type="Pfam" id="PF00379">
    <property type="entry name" value="Chitin_bind_4"/>
    <property type="match status" value="1"/>
</dbReference>
<keyword evidence="4" id="KW-0732">Signal</keyword>
<feature type="chain" id="PRO_5035264420" evidence="4">
    <location>
        <begin position="17"/>
        <end position="140"/>
    </location>
</feature>
<sequence>MTYIFLLAALVASTLARPQPQAYSHPAPVPALAHGPSYSRPAPAPVGPAQYDFNYVVRDNVGNDFGHQEARDGYNTQGSYSVLLPDGRLQKVTYYVDGDSGYVAEVTYEGEAKYPAYHPAPAPSYRPAPTPSYTPAPSYG</sequence>
<evidence type="ECO:0000313" key="5">
    <source>
        <dbReference type="EMBL" id="KAG7159139.1"/>
    </source>
</evidence>
<evidence type="ECO:0000256" key="4">
    <source>
        <dbReference type="SAM" id="SignalP"/>
    </source>
</evidence>
<keyword evidence="6" id="KW-1185">Reference proteome</keyword>
<reference evidence="5" key="1">
    <citation type="journal article" date="2021" name="Sci. Adv.">
        <title>The American lobster genome reveals insights on longevity, neural, and immune adaptations.</title>
        <authorList>
            <person name="Polinski J.M."/>
            <person name="Zimin A.V."/>
            <person name="Clark K.F."/>
            <person name="Kohn A.B."/>
            <person name="Sadowski N."/>
            <person name="Timp W."/>
            <person name="Ptitsyn A."/>
            <person name="Khanna P."/>
            <person name="Romanova D.Y."/>
            <person name="Williams P."/>
            <person name="Greenwood S.J."/>
            <person name="Moroz L.L."/>
            <person name="Walt D.R."/>
            <person name="Bodnar A.G."/>
        </authorList>
    </citation>
    <scope>NUCLEOTIDE SEQUENCE</scope>
    <source>
        <strain evidence="5">GMGI-L3</strain>
    </source>
</reference>
<evidence type="ECO:0000256" key="2">
    <source>
        <dbReference type="PROSITE-ProRule" id="PRU00497"/>
    </source>
</evidence>
<dbReference type="GO" id="GO:0005615">
    <property type="term" value="C:extracellular space"/>
    <property type="evidence" value="ECO:0007669"/>
    <property type="project" value="TreeGrafter"/>
</dbReference>
<dbReference type="AlphaFoldDB" id="A0A8J5MPP5"/>
<feature type="signal peptide" evidence="4">
    <location>
        <begin position="1"/>
        <end position="16"/>
    </location>
</feature>
<comment type="caution">
    <text evidence="5">The sequence shown here is derived from an EMBL/GenBank/DDBJ whole genome shotgun (WGS) entry which is preliminary data.</text>
</comment>
<dbReference type="InterPro" id="IPR051217">
    <property type="entry name" value="Insect_Cuticle_Struc_Prot"/>
</dbReference>
<dbReference type="GO" id="GO:0042302">
    <property type="term" value="F:structural constituent of cuticle"/>
    <property type="evidence" value="ECO:0007669"/>
    <property type="project" value="UniProtKB-UniRule"/>
</dbReference>
<protein>
    <submittedName>
        <fullName evidence="5">Pro-resilin-like 66</fullName>
    </submittedName>
</protein>